<comment type="caution">
    <text evidence="1">The sequence shown here is derived from an EMBL/GenBank/DDBJ whole genome shotgun (WGS) entry which is preliminary data.</text>
</comment>
<sequence>MLTRYVATFSNGETITSPSRCNAARTHGWLARGRLASGKAWSMSGFSRTGEINARKAMAISTSHLHKTEGVTFEIEEVQPATAVVGEAVAA</sequence>
<proteinExistence type="predicted"/>
<organism evidence="1 2">
    <name type="scientific">Bradyrhizobium japonicum</name>
    <dbReference type="NCBI Taxonomy" id="375"/>
    <lineage>
        <taxon>Bacteria</taxon>
        <taxon>Pseudomonadati</taxon>
        <taxon>Pseudomonadota</taxon>
        <taxon>Alphaproteobacteria</taxon>
        <taxon>Hyphomicrobiales</taxon>
        <taxon>Nitrobacteraceae</taxon>
        <taxon>Bradyrhizobium</taxon>
    </lineage>
</organism>
<protein>
    <submittedName>
        <fullName evidence="1">Uncharacterized protein</fullName>
    </submittedName>
</protein>
<dbReference type="AlphaFoldDB" id="A0A0A3XH88"/>
<evidence type="ECO:0000313" key="2">
    <source>
        <dbReference type="Proteomes" id="UP000030377"/>
    </source>
</evidence>
<dbReference type="EMBL" id="JRPN01000042">
    <property type="protein sequence ID" value="KGT73675.1"/>
    <property type="molecule type" value="Genomic_DNA"/>
</dbReference>
<dbReference type="RefSeq" id="WP_038944866.1">
    <property type="nucleotide sequence ID" value="NZ_JRPN01000042.1"/>
</dbReference>
<gene>
    <name evidence="1" type="ORF">MA20_42745</name>
</gene>
<accession>A0A0A3XH88</accession>
<name>A0A0A3XH88_BRAJP</name>
<dbReference type="Proteomes" id="UP000030377">
    <property type="component" value="Unassembled WGS sequence"/>
</dbReference>
<evidence type="ECO:0000313" key="1">
    <source>
        <dbReference type="EMBL" id="KGT73675.1"/>
    </source>
</evidence>
<reference evidence="1 2" key="1">
    <citation type="submission" date="2014-09" db="EMBL/GenBank/DDBJ databases">
        <title>Draft genome of Bradyrhizobium japonicum Is-34.</title>
        <authorList>
            <person name="Tsurumaru H."/>
            <person name="Yamakawa T."/>
            <person name="Hashimoto S."/>
            <person name="Okizaki K."/>
            <person name="Kanesaki Y."/>
            <person name="Yoshikawa H."/>
            <person name="Yajima S."/>
        </authorList>
    </citation>
    <scope>NUCLEOTIDE SEQUENCE [LARGE SCALE GENOMIC DNA]</scope>
    <source>
        <strain evidence="1 2">Is-34</strain>
    </source>
</reference>